<sequence length="77" mass="8239">MQHIVPVQCFPAPVQEPEDPVAHADATTQQSVPVQCSFVSEPPQALDVPLVQIDASTQHSVPVQCSFVSEPPQTHVG</sequence>
<gene>
    <name evidence="1" type="ORF">BE21_55000</name>
</gene>
<evidence type="ECO:0000313" key="2">
    <source>
        <dbReference type="Proteomes" id="UP000075502"/>
    </source>
</evidence>
<name>A0A150TCL9_SORCE</name>
<evidence type="ECO:0000313" key="1">
    <source>
        <dbReference type="EMBL" id="KYG02401.1"/>
    </source>
</evidence>
<proteinExistence type="predicted"/>
<reference evidence="1 2" key="1">
    <citation type="submission" date="2014-02" db="EMBL/GenBank/DDBJ databases">
        <title>The small core and large imbalanced accessory genome model reveals a collaborative survival strategy of Sorangium cellulosum strains in nature.</title>
        <authorList>
            <person name="Han K."/>
            <person name="Peng R."/>
            <person name="Blom J."/>
            <person name="Li Y.-Z."/>
        </authorList>
    </citation>
    <scope>NUCLEOTIDE SEQUENCE [LARGE SCALE GENOMIC DNA]</scope>
    <source>
        <strain evidence="1 2">So0007-03</strain>
    </source>
</reference>
<dbReference type="EMBL" id="JEME01003093">
    <property type="protein sequence ID" value="KYG02401.1"/>
    <property type="molecule type" value="Genomic_DNA"/>
</dbReference>
<organism evidence="1 2">
    <name type="scientific">Sorangium cellulosum</name>
    <name type="common">Polyangium cellulosum</name>
    <dbReference type="NCBI Taxonomy" id="56"/>
    <lineage>
        <taxon>Bacteria</taxon>
        <taxon>Pseudomonadati</taxon>
        <taxon>Myxococcota</taxon>
        <taxon>Polyangia</taxon>
        <taxon>Polyangiales</taxon>
        <taxon>Polyangiaceae</taxon>
        <taxon>Sorangium</taxon>
    </lineage>
</organism>
<comment type="caution">
    <text evidence="1">The sequence shown here is derived from an EMBL/GenBank/DDBJ whole genome shotgun (WGS) entry which is preliminary data.</text>
</comment>
<protein>
    <submittedName>
        <fullName evidence="1">Uncharacterized protein</fullName>
    </submittedName>
</protein>
<dbReference type="AlphaFoldDB" id="A0A150TCL9"/>
<accession>A0A150TCL9</accession>
<dbReference type="Proteomes" id="UP000075502">
    <property type="component" value="Unassembled WGS sequence"/>
</dbReference>